<name>A0A4R7UE75_9BACT</name>
<comment type="similarity">
    <text evidence="1">Belongs to the type-I restriction system S methylase family.</text>
</comment>
<evidence type="ECO:0000256" key="2">
    <source>
        <dbReference type="ARBA" id="ARBA00022747"/>
    </source>
</evidence>
<dbReference type="SUPFAM" id="SSF116734">
    <property type="entry name" value="DNA methylase specificity domain"/>
    <property type="match status" value="2"/>
</dbReference>
<dbReference type="OrthoDB" id="401454at2"/>
<evidence type="ECO:0000313" key="6">
    <source>
        <dbReference type="Proteomes" id="UP000295757"/>
    </source>
</evidence>
<dbReference type="EMBL" id="SOCN01000001">
    <property type="protein sequence ID" value="TDV24143.1"/>
    <property type="molecule type" value="Genomic_DNA"/>
</dbReference>
<dbReference type="RefSeq" id="WP_134110106.1">
    <property type="nucleotide sequence ID" value="NZ_SOCN01000001.1"/>
</dbReference>
<sequence>MQGFVNQKSFFSNGGKAINADKRNSQIIDQYSFGFNPSRINVGSIGYYERVEKGLIGPSYFVFKTKDFVNNHFLYTWFKSKKFNKIVELNKQGSVRENFNIDDLLQITFLMPSKLEQNIIAEIFNTINAYLSLLQRKLDKLKNIKETLLEKMFVSQNQEIPSIRFKEFTDVWKRWSVGDLFDSVGGSSLEKEFNKYGKYYVINIGNYSEEFVYRDQGIRIDLNKKTKEFLLNKGDLAMIMNDKTSEGKIIGSCLYIGENNKFIYNQRTQRLIPKTEIIDNEFSYILLNNFVNRKKVINESQGNTQIYINWSNVINIIHNIPLNKTEQKLIFNFFNNINSYLSLLQRKLDKLKNIKETLLEKMFV</sequence>
<keyword evidence="2" id="KW-0680">Restriction system</keyword>
<evidence type="ECO:0000313" key="5">
    <source>
        <dbReference type="EMBL" id="TDV24143.1"/>
    </source>
</evidence>
<dbReference type="InterPro" id="IPR052021">
    <property type="entry name" value="Type-I_RS_S_subunit"/>
</dbReference>
<dbReference type="PANTHER" id="PTHR30408:SF12">
    <property type="entry name" value="TYPE I RESTRICTION ENZYME MJAVIII SPECIFICITY SUBUNIT"/>
    <property type="match status" value="1"/>
</dbReference>
<proteinExistence type="inferred from homology"/>
<dbReference type="GO" id="GO:0003677">
    <property type="term" value="F:DNA binding"/>
    <property type="evidence" value="ECO:0007669"/>
    <property type="project" value="UniProtKB-KW"/>
</dbReference>
<dbReference type="Gene3D" id="3.90.220.20">
    <property type="entry name" value="DNA methylase specificity domains"/>
    <property type="match status" value="2"/>
</dbReference>
<organism evidence="5 6">
    <name type="scientific">Mycoplasmopsis mustelae</name>
    <dbReference type="NCBI Taxonomy" id="171289"/>
    <lineage>
        <taxon>Bacteria</taxon>
        <taxon>Bacillati</taxon>
        <taxon>Mycoplasmatota</taxon>
        <taxon>Mycoplasmoidales</taxon>
        <taxon>Metamycoplasmataceae</taxon>
        <taxon>Mycoplasmopsis</taxon>
    </lineage>
</organism>
<protein>
    <submittedName>
        <fullName evidence="5">Type I restriction enzyme S subunit</fullName>
    </submittedName>
</protein>
<feature type="domain" description="Type I restriction modification DNA specificity" evidence="4">
    <location>
        <begin position="172"/>
        <end position="352"/>
    </location>
</feature>
<evidence type="ECO:0000256" key="1">
    <source>
        <dbReference type="ARBA" id="ARBA00010923"/>
    </source>
</evidence>
<dbReference type="Pfam" id="PF01420">
    <property type="entry name" value="Methylase_S"/>
    <property type="match status" value="2"/>
</dbReference>
<keyword evidence="3" id="KW-0238">DNA-binding</keyword>
<evidence type="ECO:0000256" key="3">
    <source>
        <dbReference type="ARBA" id="ARBA00023125"/>
    </source>
</evidence>
<feature type="domain" description="Type I restriction modification DNA specificity" evidence="4">
    <location>
        <begin position="38"/>
        <end position="142"/>
    </location>
</feature>
<dbReference type="PANTHER" id="PTHR30408">
    <property type="entry name" value="TYPE-1 RESTRICTION ENZYME ECOKI SPECIFICITY PROTEIN"/>
    <property type="match status" value="1"/>
</dbReference>
<dbReference type="InterPro" id="IPR000055">
    <property type="entry name" value="Restrct_endonuc_typeI_TRD"/>
</dbReference>
<dbReference type="Proteomes" id="UP000295757">
    <property type="component" value="Unassembled WGS sequence"/>
</dbReference>
<dbReference type="InterPro" id="IPR044946">
    <property type="entry name" value="Restrct_endonuc_typeI_TRD_sf"/>
</dbReference>
<gene>
    <name evidence="5" type="ORF">BCF59_0091</name>
</gene>
<reference evidence="5 6" key="1">
    <citation type="submission" date="2019-03" db="EMBL/GenBank/DDBJ databases">
        <title>Genomic Encyclopedia of Archaeal and Bacterial Type Strains, Phase II (KMG-II): from individual species to whole genera.</title>
        <authorList>
            <person name="Goeker M."/>
        </authorList>
    </citation>
    <scope>NUCLEOTIDE SEQUENCE [LARGE SCALE GENOMIC DNA]</scope>
    <source>
        <strain evidence="5 6">ATCC 35214</strain>
    </source>
</reference>
<evidence type="ECO:0000259" key="4">
    <source>
        <dbReference type="Pfam" id="PF01420"/>
    </source>
</evidence>
<comment type="caution">
    <text evidence="5">The sequence shown here is derived from an EMBL/GenBank/DDBJ whole genome shotgun (WGS) entry which is preliminary data.</text>
</comment>
<accession>A0A4R7UE75</accession>
<dbReference type="GO" id="GO:0009307">
    <property type="term" value="P:DNA restriction-modification system"/>
    <property type="evidence" value="ECO:0007669"/>
    <property type="project" value="UniProtKB-KW"/>
</dbReference>
<keyword evidence="6" id="KW-1185">Reference proteome</keyword>
<dbReference type="AlphaFoldDB" id="A0A4R7UE75"/>